<dbReference type="PANTHER" id="PTHR46128">
    <property type="entry name" value="MITOCHONDRIAL GROUP I INTRON SPLICING FACTOR CCM1"/>
    <property type="match status" value="1"/>
</dbReference>
<dbReference type="Pfam" id="PF13041">
    <property type="entry name" value="PPR_2"/>
    <property type="match status" value="1"/>
</dbReference>
<dbReference type="Gene3D" id="1.25.40.10">
    <property type="entry name" value="Tetratricopeptide repeat domain"/>
    <property type="match status" value="1"/>
</dbReference>
<dbReference type="InterPro" id="IPR011990">
    <property type="entry name" value="TPR-like_helical_dom_sf"/>
</dbReference>
<evidence type="ECO:0008006" key="6">
    <source>
        <dbReference type="Google" id="ProtNLM"/>
    </source>
</evidence>
<feature type="repeat" description="PPR" evidence="4">
    <location>
        <begin position="126"/>
        <end position="160"/>
    </location>
</feature>
<dbReference type="NCBIfam" id="TIGR00756">
    <property type="entry name" value="PPR"/>
    <property type="match status" value="2"/>
</dbReference>
<dbReference type="KEGG" id="sita:105914296"/>
<protein>
    <recommendedName>
        <fullName evidence="6">Pentacotripeptide-repeat region of PRORP domain-containing protein</fullName>
    </recommendedName>
</protein>
<proteinExistence type="inferred from homology"/>
<evidence type="ECO:0000256" key="1">
    <source>
        <dbReference type="ARBA" id="ARBA00007626"/>
    </source>
</evidence>
<comment type="similarity">
    <text evidence="1">Belongs to the PPR family. P subfamily.</text>
</comment>
<dbReference type="OrthoDB" id="185373at2759"/>
<accession>A0A368QVG8</accession>
<organism evidence="5">
    <name type="scientific">Setaria italica</name>
    <name type="common">Foxtail millet</name>
    <name type="synonym">Panicum italicum</name>
    <dbReference type="NCBI Taxonomy" id="4555"/>
    <lineage>
        <taxon>Eukaryota</taxon>
        <taxon>Viridiplantae</taxon>
        <taxon>Streptophyta</taxon>
        <taxon>Embryophyta</taxon>
        <taxon>Tracheophyta</taxon>
        <taxon>Spermatophyta</taxon>
        <taxon>Magnoliopsida</taxon>
        <taxon>Liliopsida</taxon>
        <taxon>Poales</taxon>
        <taxon>Poaceae</taxon>
        <taxon>PACMAD clade</taxon>
        <taxon>Panicoideae</taxon>
        <taxon>Panicodae</taxon>
        <taxon>Paniceae</taxon>
        <taxon>Cenchrinae</taxon>
        <taxon>Setaria</taxon>
    </lineage>
</organism>
<sequence length="250" mass="27810">MHHIHQRLAARACPAPGLHCVYAPIAAAPLSSLFCSSPHRANKQAARSNFLSPSLSSSSSTLPLFSVSCFARTSTTSYAHHHAELLSISFLRSKIEQQLPFSPLFFAFHPVHNLFDKMPLRGFAQDVVSYAALVEGLCETGRIDEALELFREMKRPNMHTYVALVRGLCDARRGKEGLCMLQKMKELGWSPSTRAYAALVDLWCRERMVDEAEKMMEGDGLAADQYTCNVLEDALVADVEAPEVEFVEFS</sequence>
<dbReference type="EMBL" id="CM003531">
    <property type="protein sequence ID" value="RCV21956.1"/>
    <property type="molecule type" value="Genomic_DNA"/>
</dbReference>
<gene>
    <name evidence="5" type="ORF">SETIT_4G181000v2</name>
</gene>
<keyword evidence="3" id="KW-0809">Transit peptide</keyword>
<name>A0A368QVG8_SETIT</name>
<reference evidence="5" key="1">
    <citation type="journal article" date="2012" name="Nat. Biotechnol.">
        <title>Reference genome sequence of the model plant Setaria.</title>
        <authorList>
            <person name="Bennetzen J.L."/>
            <person name="Schmutz J."/>
            <person name="Wang H."/>
            <person name="Percifield R."/>
            <person name="Hawkins J."/>
            <person name="Pontaroli A.C."/>
            <person name="Estep M."/>
            <person name="Feng L."/>
            <person name="Vaughn J.N."/>
            <person name="Grimwood J."/>
            <person name="Jenkins J."/>
            <person name="Barry K."/>
            <person name="Lindquist E."/>
            <person name="Hellsten U."/>
            <person name="Deshpande S."/>
            <person name="Wang X."/>
            <person name="Wu X."/>
            <person name="Mitros T."/>
            <person name="Triplett J."/>
            <person name="Yang X."/>
            <person name="Ye C.Y."/>
            <person name="Mauro-Herrera M."/>
            <person name="Wang L."/>
            <person name="Li P."/>
            <person name="Sharma M."/>
            <person name="Sharma R."/>
            <person name="Ronald P.C."/>
            <person name="Panaud O."/>
            <person name="Kellogg E.A."/>
            <person name="Brutnell T.P."/>
            <person name="Doust A.N."/>
            <person name="Tuskan G.A."/>
            <person name="Rokhsar D."/>
            <person name="Devos K.M."/>
        </authorList>
    </citation>
    <scope>NUCLEOTIDE SEQUENCE [LARGE SCALE GENOMIC DNA]</scope>
    <source>
        <strain evidence="5">Yugu1</strain>
    </source>
</reference>
<dbReference type="InterPro" id="IPR050872">
    <property type="entry name" value="PPR_P_subfamily"/>
</dbReference>
<evidence type="ECO:0000256" key="2">
    <source>
        <dbReference type="ARBA" id="ARBA00022737"/>
    </source>
</evidence>
<evidence type="ECO:0000313" key="5">
    <source>
        <dbReference type="EMBL" id="RCV21956.1"/>
    </source>
</evidence>
<dbReference type="AlphaFoldDB" id="A0A368QVG8"/>
<dbReference type="InterPro" id="IPR002885">
    <property type="entry name" value="PPR_rpt"/>
</dbReference>
<keyword evidence="2" id="KW-0677">Repeat</keyword>
<reference evidence="5" key="2">
    <citation type="submission" date="2015-07" db="EMBL/GenBank/DDBJ databases">
        <authorList>
            <person name="Noorani M."/>
        </authorList>
    </citation>
    <scope>NUCLEOTIDE SEQUENCE</scope>
    <source>
        <strain evidence="5">Yugu1</strain>
    </source>
</reference>
<evidence type="ECO:0000256" key="3">
    <source>
        <dbReference type="ARBA" id="ARBA00022946"/>
    </source>
</evidence>
<dbReference type="PANTHER" id="PTHR46128:SF211">
    <property type="entry name" value="PENTACOTRIPEPTIDE-REPEAT REGION OF PRORP DOMAIN-CONTAINING PROTEIN"/>
    <property type="match status" value="1"/>
</dbReference>
<evidence type="ECO:0000256" key="4">
    <source>
        <dbReference type="PROSITE-ProRule" id="PRU00708"/>
    </source>
</evidence>
<dbReference type="PROSITE" id="PS51375">
    <property type="entry name" value="PPR"/>
    <property type="match status" value="1"/>
</dbReference>
<dbReference type="Pfam" id="PF01535">
    <property type="entry name" value="PPR"/>
    <property type="match status" value="1"/>
</dbReference>